<organism evidence="1 2">
    <name type="scientific">Pseudocercospora fijiensis (strain CIRAD86)</name>
    <name type="common">Black leaf streak disease fungus</name>
    <name type="synonym">Mycosphaerella fijiensis</name>
    <dbReference type="NCBI Taxonomy" id="383855"/>
    <lineage>
        <taxon>Eukaryota</taxon>
        <taxon>Fungi</taxon>
        <taxon>Dikarya</taxon>
        <taxon>Ascomycota</taxon>
        <taxon>Pezizomycotina</taxon>
        <taxon>Dothideomycetes</taxon>
        <taxon>Dothideomycetidae</taxon>
        <taxon>Mycosphaerellales</taxon>
        <taxon>Mycosphaerellaceae</taxon>
        <taxon>Pseudocercospora</taxon>
    </lineage>
</organism>
<protein>
    <submittedName>
        <fullName evidence="1">Uncharacterized protein</fullName>
    </submittedName>
</protein>
<dbReference type="RefSeq" id="XP_007921043.1">
    <property type="nucleotide sequence ID" value="XM_007922852.1"/>
</dbReference>
<accession>N1Q9X2</accession>
<dbReference type="Proteomes" id="UP000016932">
    <property type="component" value="Unassembled WGS sequence"/>
</dbReference>
<evidence type="ECO:0000313" key="1">
    <source>
        <dbReference type="EMBL" id="EME87697.1"/>
    </source>
</evidence>
<keyword evidence="2" id="KW-1185">Reference proteome</keyword>
<dbReference type="HOGENOM" id="CLU_2813479_0_0_1"/>
<name>N1Q9X2_PSEFD</name>
<dbReference type="KEGG" id="pfj:MYCFIDRAFT_209589"/>
<evidence type="ECO:0000313" key="2">
    <source>
        <dbReference type="Proteomes" id="UP000016932"/>
    </source>
</evidence>
<dbReference type="VEuPathDB" id="FungiDB:MYCFIDRAFT_209589"/>
<dbReference type="EMBL" id="KB446555">
    <property type="protein sequence ID" value="EME87697.1"/>
    <property type="molecule type" value="Genomic_DNA"/>
</dbReference>
<sequence length="67" mass="7444">MAEFYRTAGTAGQSLGLGLMQTSHLLPEILLRRHDNDSAGDKARYKPTEQEYLATPESGLRLRIKAV</sequence>
<dbReference type="GeneID" id="19336836"/>
<dbReference type="AlphaFoldDB" id="N1Q9X2"/>
<proteinExistence type="predicted"/>
<reference evidence="1 2" key="1">
    <citation type="journal article" date="2012" name="PLoS Pathog.">
        <title>Diverse lifestyles and strategies of plant pathogenesis encoded in the genomes of eighteen Dothideomycetes fungi.</title>
        <authorList>
            <person name="Ohm R.A."/>
            <person name="Feau N."/>
            <person name="Henrissat B."/>
            <person name="Schoch C.L."/>
            <person name="Horwitz B.A."/>
            <person name="Barry K.W."/>
            <person name="Condon B.J."/>
            <person name="Copeland A.C."/>
            <person name="Dhillon B."/>
            <person name="Glaser F."/>
            <person name="Hesse C.N."/>
            <person name="Kosti I."/>
            <person name="LaButti K."/>
            <person name="Lindquist E.A."/>
            <person name="Lucas S."/>
            <person name="Salamov A.A."/>
            <person name="Bradshaw R.E."/>
            <person name="Ciuffetti L."/>
            <person name="Hamelin R.C."/>
            <person name="Kema G.H.J."/>
            <person name="Lawrence C."/>
            <person name="Scott J.A."/>
            <person name="Spatafora J.W."/>
            <person name="Turgeon B.G."/>
            <person name="de Wit P.J.G.M."/>
            <person name="Zhong S."/>
            <person name="Goodwin S.B."/>
            <person name="Grigoriev I.V."/>
        </authorList>
    </citation>
    <scope>NUCLEOTIDE SEQUENCE [LARGE SCALE GENOMIC DNA]</scope>
    <source>
        <strain evidence="1 2">CIRAD86</strain>
    </source>
</reference>
<gene>
    <name evidence="1" type="ORF">MYCFIDRAFT_209589</name>
</gene>